<keyword evidence="4" id="KW-0540">Nuclease</keyword>
<dbReference type="GO" id="GO:0005524">
    <property type="term" value="F:ATP binding"/>
    <property type="evidence" value="ECO:0007669"/>
    <property type="project" value="UniProtKB-KW"/>
</dbReference>
<dbReference type="GO" id="GO:0006508">
    <property type="term" value="P:proteolysis"/>
    <property type="evidence" value="ECO:0007669"/>
    <property type="project" value="UniProtKB-KW"/>
</dbReference>
<dbReference type="Gene3D" id="4.10.60.10">
    <property type="entry name" value="Zinc finger, CCHC-type"/>
    <property type="match status" value="1"/>
</dbReference>
<dbReference type="InterPro" id="IPR054722">
    <property type="entry name" value="PolX-like_BBD"/>
</dbReference>
<feature type="region of interest" description="Disordered" evidence="17">
    <location>
        <begin position="202"/>
        <end position="244"/>
    </location>
</feature>
<dbReference type="GO" id="GO:0008233">
    <property type="term" value="F:peptidase activity"/>
    <property type="evidence" value="ECO:0007669"/>
    <property type="project" value="UniProtKB-KW"/>
</dbReference>
<evidence type="ECO:0000256" key="5">
    <source>
        <dbReference type="ARBA" id="ARBA00022723"/>
    </source>
</evidence>
<dbReference type="PANTHER" id="PTHR42648:SF11">
    <property type="entry name" value="TRANSPOSON TY4-P GAG-POL POLYPROTEIN"/>
    <property type="match status" value="1"/>
</dbReference>
<comment type="caution">
    <text evidence="20">The sequence shown here is derived from an EMBL/GenBank/DDBJ whole genome shotgun (WGS) entry which is preliminary data.</text>
</comment>
<dbReference type="Pfam" id="PF25597">
    <property type="entry name" value="SH3_retrovirus"/>
    <property type="match status" value="1"/>
</dbReference>
<keyword evidence="13" id="KW-0808">Transferase</keyword>
<keyword evidence="10" id="KW-0460">Magnesium</keyword>
<dbReference type="GO" id="GO:0003887">
    <property type="term" value="F:DNA-directed DNA polymerase activity"/>
    <property type="evidence" value="ECO:0007669"/>
    <property type="project" value="UniProtKB-KW"/>
</dbReference>
<dbReference type="PANTHER" id="PTHR42648">
    <property type="entry name" value="TRANSPOSASE, PUTATIVE-RELATED"/>
    <property type="match status" value="1"/>
</dbReference>
<dbReference type="InterPro" id="IPR036875">
    <property type="entry name" value="Znf_CCHC_sf"/>
</dbReference>
<dbReference type="GO" id="GO:0015074">
    <property type="term" value="P:DNA integration"/>
    <property type="evidence" value="ECO:0007669"/>
    <property type="project" value="UniProtKB-KW"/>
</dbReference>
<reference evidence="20" key="1">
    <citation type="submission" date="2020-01" db="EMBL/GenBank/DDBJ databases">
        <authorList>
            <person name="Mishra B."/>
        </authorList>
    </citation>
    <scope>NUCLEOTIDE SEQUENCE [LARGE SCALE GENOMIC DNA]</scope>
</reference>
<evidence type="ECO:0000256" key="8">
    <source>
        <dbReference type="ARBA" id="ARBA00022801"/>
    </source>
</evidence>
<dbReference type="InterPro" id="IPR057670">
    <property type="entry name" value="SH3_retrovirus"/>
</dbReference>
<keyword evidence="7" id="KW-0255">Endonuclease</keyword>
<keyword evidence="16" id="KW-0862">Zinc</keyword>
<dbReference type="OrthoDB" id="1933590at2759"/>
<evidence type="ECO:0000256" key="1">
    <source>
        <dbReference type="ARBA" id="ARBA00002180"/>
    </source>
</evidence>
<comment type="function">
    <text evidence="1">The aspartyl protease (PR) mediates the proteolytic cleavages of the Gag and Gag-Pol polyproteins after assembly of the VLP.</text>
</comment>
<keyword evidence="3" id="KW-0645">Protease</keyword>
<dbReference type="GO" id="GO:0004519">
    <property type="term" value="F:endonuclease activity"/>
    <property type="evidence" value="ECO:0007669"/>
    <property type="project" value="UniProtKB-KW"/>
</dbReference>
<dbReference type="GO" id="GO:0006310">
    <property type="term" value="P:DNA recombination"/>
    <property type="evidence" value="ECO:0007669"/>
    <property type="project" value="UniProtKB-KW"/>
</dbReference>
<keyword evidence="14" id="KW-0917">Virion maturation</keyword>
<dbReference type="Gene3D" id="3.30.420.10">
    <property type="entry name" value="Ribonuclease H-like superfamily/Ribonuclease H"/>
    <property type="match status" value="1"/>
</dbReference>
<evidence type="ECO:0000256" key="7">
    <source>
        <dbReference type="ARBA" id="ARBA00022759"/>
    </source>
</evidence>
<keyword evidence="16" id="KW-0863">Zinc-finger</keyword>
<dbReference type="Pfam" id="PF13976">
    <property type="entry name" value="gag_pre-integrs"/>
    <property type="match status" value="1"/>
</dbReference>
<dbReference type="GO" id="GO:0003964">
    <property type="term" value="F:RNA-directed DNA polymerase activity"/>
    <property type="evidence" value="ECO:0007669"/>
    <property type="project" value="UniProtKB-KW"/>
</dbReference>
<evidence type="ECO:0000313" key="20">
    <source>
        <dbReference type="EMBL" id="CAA7059283.1"/>
    </source>
</evidence>
<feature type="domain" description="CCHC-type" evidence="18">
    <location>
        <begin position="253"/>
        <end position="266"/>
    </location>
</feature>
<keyword evidence="21" id="KW-1185">Reference proteome</keyword>
<dbReference type="PROSITE" id="PS50994">
    <property type="entry name" value="INTEGRASE"/>
    <property type="match status" value="1"/>
</dbReference>
<evidence type="ECO:0000313" key="21">
    <source>
        <dbReference type="Proteomes" id="UP000467841"/>
    </source>
</evidence>
<dbReference type="Proteomes" id="UP000467841">
    <property type="component" value="Unassembled WGS sequence"/>
</dbReference>
<evidence type="ECO:0000256" key="4">
    <source>
        <dbReference type="ARBA" id="ARBA00022722"/>
    </source>
</evidence>
<dbReference type="InterPro" id="IPR025724">
    <property type="entry name" value="GAG-pre-integrase_dom"/>
</dbReference>
<dbReference type="SMART" id="SM00343">
    <property type="entry name" value="ZnF_C2HC"/>
    <property type="match status" value="1"/>
</dbReference>
<evidence type="ECO:0000256" key="3">
    <source>
        <dbReference type="ARBA" id="ARBA00022670"/>
    </source>
</evidence>
<proteinExistence type="predicted"/>
<keyword evidence="8" id="KW-0378">Hydrolase</keyword>
<keyword evidence="11" id="KW-0229">DNA integration</keyword>
<evidence type="ECO:0000256" key="17">
    <source>
        <dbReference type="SAM" id="MobiDB-lite"/>
    </source>
</evidence>
<dbReference type="Pfam" id="PF22936">
    <property type="entry name" value="Pol_BBD"/>
    <property type="match status" value="1"/>
</dbReference>
<dbReference type="InterPro" id="IPR012337">
    <property type="entry name" value="RNaseH-like_sf"/>
</dbReference>
<feature type="domain" description="Integrase catalytic" evidence="19">
    <location>
        <begin position="482"/>
        <end position="655"/>
    </location>
</feature>
<dbReference type="SUPFAM" id="SSF53098">
    <property type="entry name" value="Ribonuclease H-like"/>
    <property type="match status" value="1"/>
</dbReference>
<dbReference type="PROSITE" id="PS50158">
    <property type="entry name" value="ZF_CCHC"/>
    <property type="match status" value="1"/>
</dbReference>
<organism evidence="20 21">
    <name type="scientific">Microthlaspi erraticum</name>
    <dbReference type="NCBI Taxonomy" id="1685480"/>
    <lineage>
        <taxon>Eukaryota</taxon>
        <taxon>Viridiplantae</taxon>
        <taxon>Streptophyta</taxon>
        <taxon>Embryophyta</taxon>
        <taxon>Tracheophyta</taxon>
        <taxon>Spermatophyta</taxon>
        <taxon>Magnoliopsida</taxon>
        <taxon>eudicotyledons</taxon>
        <taxon>Gunneridae</taxon>
        <taxon>Pentapetalae</taxon>
        <taxon>rosids</taxon>
        <taxon>malvids</taxon>
        <taxon>Brassicales</taxon>
        <taxon>Brassicaceae</taxon>
        <taxon>Coluteocarpeae</taxon>
        <taxon>Microthlaspi</taxon>
    </lineage>
</organism>
<evidence type="ECO:0008006" key="22">
    <source>
        <dbReference type="Google" id="ProtNLM"/>
    </source>
</evidence>
<evidence type="ECO:0000256" key="15">
    <source>
        <dbReference type="ARBA" id="ARBA00023172"/>
    </source>
</evidence>
<keyword evidence="9" id="KW-0067">ATP-binding</keyword>
<dbReference type="SUPFAM" id="SSF57756">
    <property type="entry name" value="Retrovirus zinc finger-like domains"/>
    <property type="match status" value="1"/>
</dbReference>
<evidence type="ECO:0000259" key="18">
    <source>
        <dbReference type="PROSITE" id="PS50158"/>
    </source>
</evidence>
<accession>A0A6D2KQY8</accession>
<keyword evidence="6" id="KW-0547">Nucleotide-binding</keyword>
<name>A0A6D2KQY8_9BRAS</name>
<evidence type="ECO:0000256" key="12">
    <source>
        <dbReference type="ARBA" id="ARBA00022918"/>
    </source>
</evidence>
<dbReference type="InterPro" id="IPR036397">
    <property type="entry name" value="RNaseH_sf"/>
</dbReference>
<dbReference type="GO" id="GO:0003676">
    <property type="term" value="F:nucleic acid binding"/>
    <property type="evidence" value="ECO:0007669"/>
    <property type="project" value="InterPro"/>
</dbReference>
<evidence type="ECO:0000256" key="6">
    <source>
        <dbReference type="ARBA" id="ARBA00022741"/>
    </source>
</evidence>
<dbReference type="InterPro" id="IPR001584">
    <property type="entry name" value="Integrase_cat-core"/>
</dbReference>
<evidence type="ECO:0000259" key="19">
    <source>
        <dbReference type="PROSITE" id="PS50994"/>
    </source>
</evidence>
<evidence type="ECO:0000256" key="16">
    <source>
        <dbReference type="PROSITE-ProRule" id="PRU00047"/>
    </source>
</evidence>
<evidence type="ECO:0000256" key="9">
    <source>
        <dbReference type="ARBA" id="ARBA00022840"/>
    </source>
</evidence>
<keyword evidence="13" id="KW-0239">DNA-directed DNA polymerase</keyword>
<keyword evidence="12" id="KW-0695">RNA-directed DNA polymerase</keyword>
<evidence type="ECO:0000256" key="2">
    <source>
        <dbReference type="ARBA" id="ARBA00022612"/>
    </source>
</evidence>
<dbReference type="AlphaFoldDB" id="A0A6D2KQY8"/>
<keyword evidence="13" id="KW-0548">Nucleotidyltransferase</keyword>
<gene>
    <name evidence="20" type="ORF">MERR_LOCUS46519</name>
</gene>
<dbReference type="InterPro" id="IPR001878">
    <property type="entry name" value="Znf_CCHC"/>
</dbReference>
<dbReference type="Pfam" id="PF14223">
    <property type="entry name" value="Retrotran_gag_2"/>
    <property type="match status" value="1"/>
</dbReference>
<dbReference type="GO" id="GO:0008270">
    <property type="term" value="F:zinc ion binding"/>
    <property type="evidence" value="ECO:0007669"/>
    <property type="project" value="UniProtKB-KW"/>
</dbReference>
<dbReference type="InterPro" id="IPR039537">
    <property type="entry name" value="Retrotran_Ty1/copia-like"/>
</dbReference>
<sequence length="818" mass="92497">MVGKDPPNSRIDVDKFDGNGDFSLWKIRIMSHLRVLGLKDIMTDHKLEKSIVTSGGAGDAAWTTTEVVSDPEKIDKSERAMGIIIANVGDHVLRKIKNTESAAEMWSLLDRLYTETSLPNRIHLQLKFYSYRMVESKNVDENVDDFLKIVAELSSLNVEVSDEVQAILLLTSLTPSFDQLKHTLKYGRESLSLEEVISSARSRERELSESNKGDRNIGASLYTNERGRQTSWGPKGKNDRSRSRSNSKTRLTCWFCKKEGHIKKDCYARKKKYGDDAQGEAGVIIEKLVYSEALSVNDQDSKEQWVIDSGCTYHMTSRRDWFSEFNENVSTLILLGDDHIVETKGCGSIKLKTNGGSIRVLNNVRYVPNLRRNLISTGTLDKLGYTHEGKDGVVSFYKNKKFALRGVLKNGLYILDGRTVVSESCNAEVTKAKTDLWHSRLGHMSLNNMKILSGKGLLEKNDVKDLSFCENCVMGKSKKLSFNVGKHNTKDALDYVHADLWGSPNVTPSLSGKQYFLSIIDDKTRKVWLMFLKTKDETFDKFCDWKELVENQISKKLKVLRTDNGLKFCNSRFDEYCKRHGIERHRTCTYTPQQNGVAERMNRTVMEKVRCMLDESGLGEAFWAEAASTTAYLINRSPASAIDHNVPEQLWLNKKPGYKHLRRFGSVAYVHQDQGKLKPRALKGVFLGYPPGTKGYKIWLLDVEKCVISRNVIFHEDVVYKDLKSEDKEKQVSNTHSNARSFTELLSDIDKDKMKNTTDIDVAKSSGAGGAISSSSSDTESEDTAVNGGTNEDLSNYQLARDRKRRQIVPPAKFNDYT</sequence>
<evidence type="ECO:0000256" key="11">
    <source>
        <dbReference type="ARBA" id="ARBA00022908"/>
    </source>
</evidence>
<feature type="region of interest" description="Disordered" evidence="17">
    <location>
        <begin position="760"/>
        <end position="818"/>
    </location>
</feature>
<keyword evidence="2" id="KW-1188">Viral release from host cell</keyword>
<evidence type="ECO:0000256" key="13">
    <source>
        <dbReference type="ARBA" id="ARBA00022932"/>
    </source>
</evidence>
<feature type="compositionally biased region" description="Polar residues" evidence="17">
    <location>
        <begin position="787"/>
        <end position="798"/>
    </location>
</feature>
<dbReference type="Pfam" id="PF00665">
    <property type="entry name" value="rve"/>
    <property type="match status" value="1"/>
</dbReference>
<evidence type="ECO:0000256" key="10">
    <source>
        <dbReference type="ARBA" id="ARBA00022842"/>
    </source>
</evidence>
<protein>
    <recommendedName>
        <fullName evidence="22">Integrase catalytic domain-containing protein</fullName>
    </recommendedName>
</protein>
<dbReference type="EMBL" id="CACVBM020001762">
    <property type="protein sequence ID" value="CAA7059283.1"/>
    <property type="molecule type" value="Genomic_DNA"/>
</dbReference>
<keyword evidence="5" id="KW-0479">Metal-binding</keyword>
<feature type="compositionally biased region" description="Basic and acidic residues" evidence="17">
    <location>
        <begin position="202"/>
        <end position="215"/>
    </location>
</feature>
<evidence type="ECO:0000256" key="14">
    <source>
        <dbReference type="ARBA" id="ARBA00023113"/>
    </source>
</evidence>
<keyword evidence="15" id="KW-0233">DNA recombination</keyword>